<dbReference type="EMBL" id="NHRJ02000008">
    <property type="protein sequence ID" value="PZE20324.1"/>
    <property type="molecule type" value="Genomic_DNA"/>
</dbReference>
<keyword evidence="2" id="KW-1185">Reference proteome</keyword>
<dbReference type="InterPro" id="IPR045920">
    <property type="entry name" value="DUF6339"/>
</dbReference>
<gene>
    <name evidence="1" type="ORF">CBW46_014360</name>
</gene>
<reference evidence="1" key="1">
    <citation type="submission" date="2018-06" db="EMBL/GenBank/DDBJ databases">
        <title>Paenibacillus xerothermodurans sp. nov. an extremely dry heat resistant spore forming bacterium isolated from the soil of Cape Canaveral, Florida.</title>
        <authorList>
            <person name="Seuylemezian A."/>
            <person name="Kaur N."/>
            <person name="Patil P."/>
            <person name="Patil P."/>
            <person name="Mayilraj S."/>
            <person name="Vaishampayan P."/>
        </authorList>
    </citation>
    <scope>NUCLEOTIDE SEQUENCE [LARGE SCALE GENOMIC DNA]</scope>
    <source>
        <strain evidence="1">ATCC 27380</strain>
    </source>
</reference>
<evidence type="ECO:0000313" key="2">
    <source>
        <dbReference type="Proteomes" id="UP000214746"/>
    </source>
</evidence>
<proteinExistence type="predicted"/>
<sequence>MEFNYISDSSLEELRINIMSNLDKYKSDEVWVDQYFLGKTWNFPSKIRIENIDLHMPQSSTIHFDFENTKKIYTSLKGLSIVQATDERLWVYLTHTTFWKYMRKRWPVESYLDKDKPEEAVKERYFFMANRDRALIRNGIARLWWYSYVSYDENREDPFELTKVLLSKLDIAQSLLERSFSRNPDITKAVLSVLKQKELESSFIDRENFRSLMMYINQLGGVTILDTLDPEDLEELISEKIETLM</sequence>
<dbReference type="RefSeq" id="WP_089200691.1">
    <property type="nucleotide sequence ID" value="NZ_NHRJ02000008.1"/>
</dbReference>
<accession>A0A2W1N8T1</accession>
<dbReference type="AlphaFoldDB" id="A0A2W1N8T1"/>
<name>A0A2W1N8T1_PAEXE</name>
<protein>
    <submittedName>
        <fullName evidence="1">Uncharacterized protein</fullName>
    </submittedName>
</protein>
<dbReference type="Proteomes" id="UP000214746">
    <property type="component" value="Unassembled WGS sequence"/>
</dbReference>
<organism evidence="1 2">
    <name type="scientific">Paenibacillus xerothermodurans</name>
    <dbReference type="NCBI Taxonomy" id="1977292"/>
    <lineage>
        <taxon>Bacteria</taxon>
        <taxon>Bacillati</taxon>
        <taxon>Bacillota</taxon>
        <taxon>Bacilli</taxon>
        <taxon>Bacillales</taxon>
        <taxon>Paenibacillaceae</taxon>
        <taxon>Paenibacillus</taxon>
    </lineage>
</organism>
<comment type="caution">
    <text evidence="1">The sequence shown here is derived from an EMBL/GenBank/DDBJ whole genome shotgun (WGS) entry which is preliminary data.</text>
</comment>
<dbReference type="OrthoDB" id="86327at2"/>
<dbReference type="Pfam" id="PF19866">
    <property type="entry name" value="DUF6339"/>
    <property type="match status" value="1"/>
</dbReference>
<evidence type="ECO:0000313" key="1">
    <source>
        <dbReference type="EMBL" id="PZE20324.1"/>
    </source>
</evidence>